<feature type="transmembrane region" description="Helical" evidence="8">
    <location>
        <begin position="283"/>
        <end position="300"/>
    </location>
</feature>
<keyword evidence="2 8" id="KW-0328">Glycosyltransferase</keyword>
<accession>A0AAD3H8V3</accession>
<evidence type="ECO:0000256" key="7">
    <source>
        <dbReference type="ARBA" id="ARBA00023136"/>
    </source>
</evidence>
<evidence type="ECO:0000256" key="2">
    <source>
        <dbReference type="ARBA" id="ARBA00022676"/>
    </source>
</evidence>
<evidence type="ECO:0000313" key="9">
    <source>
        <dbReference type="EMBL" id="GFH54496.1"/>
    </source>
</evidence>
<dbReference type="Pfam" id="PF03901">
    <property type="entry name" value="Glyco_transf_22"/>
    <property type="match status" value="2"/>
</dbReference>
<dbReference type="GO" id="GO:0000026">
    <property type="term" value="F:alpha-1,2-mannosyltransferase activity"/>
    <property type="evidence" value="ECO:0007669"/>
    <property type="project" value="TreeGrafter"/>
</dbReference>
<feature type="transmembrane region" description="Helical" evidence="8">
    <location>
        <begin position="124"/>
        <end position="142"/>
    </location>
</feature>
<feature type="transmembrane region" description="Helical" evidence="8">
    <location>
        <begin position="368"/>
        <end position="391"/>
    </location>
</feature>
<evidence type="ECO:0000256" key="6">
    <source>
        <dbReference type="ARBA" id="ARBA00022989"/>
    </source>
</evidence>
<feature type="transmembrane region" description="Helical" evidence="8">
    <location>
        <begin position="312"/>
        <end position="332"/>
    </location>
</feature>
<keyword evidence="10" id="KW-1185">Reference proteome</keyword>
<feature type="transmembrane region" description="Helical" evidence="8">
    <location>
        <begin position="403"/>
        <end position="422"/>
    </location>
</feature>
<reference evidence="9 10" key="1">
    <citation type="journal article" date="2021" name="Sci. Rep.">
        <title>The genome of the diatom Chaetoceros tenuissimus carries an ancient integrated fragment of an extant virus.</title>
        <authorList>
            <person name="Hongo Y."/>
            <person name="Kimura K."/>
            <person name="Takaki Y."/>
            <person name="Yoshida Y."/>
            <person name="Baba S."/>
            <person name="Kobayashi G."/>
            <person name="Nagasaki K."/>
            <person name="Hano T."/>
            <person name="Tomaru Y."/>
        </authorList>
    </citation>
    <scope>NUCLEOTIDE SEQUENCE [LARGE SCALE GENOMIC DNA]</scope>
    <source>
        <strain evidence="9 10">NIES-3715</strain>
    </source>
</reference>
<evidence type="ECO:0000256" key="4">
    <source>
        <dbReference type="ARBA" id="ARBA00022692"/>
    </source>
</evidence>
<keyword evidence="4 8" id="KW-0812">Transmembrane</keyword>
<comment type="similarity">
    <text evidence="8">Belongs to the glycosyltransferase 22 family.</text>
</comment>
<keyword evidence="3" id="KW-0808">Transferase</keyword>
<keyword evidence="7 8" id="KW-0472">Membrane</keyword>
<dbReference type="InterPro" id="IPR005599">
    <property type="entry name" value="GPI_mannosylTrfase"/>
</dbReference>
<dbReference type="GO" id="GO:0006506">
    <property type="term" value="P:GPI anchor biosynthetic process"/>
    <property type="evidence" value="ECO:0007669"/>
    <property type="project" value="TreeGrafter"/>
</dbReference>
<comment type="subcellular location">
    <subcellularLocation>
        <location evidence="1 8">Endoplasmic reticulum membrane</location>
        <topology evidence="1 8">Multi-pass membrane protein</topology>
    </subcellularLocation>
</comment>
<organism evidence="9 10">
    <name type="scientific">Chaetoceros tenuissimus</name>
    <dbReference type="NCBI Taxonomy" id="426638"/>
    <lineage>
        <taxon>Eukaryota</taxon>
        <taxon>Sar</taxon>
        <taxon>Stramenopiles</taxon>
        <taxon>Ochrophyta</taxon>
        <taxon>Bacillariophyta</taxon>
        <taxon>Coscinodiscophyceae</taxon>
        <taxon>Chaetocerotophycidae</taxon>
        <taxon>Chaetocerotales</taxon>
        <taxon>Chaetocerotaceae</taxon>
        <taxon>Chaetoceros</taxon>
    </lineage>
</organism>
<gene>
    <name evidence="9" type="ORF">CTEN210_10972</name>
</gene>
<dbReference type="EMBL" id="BLLK01000047">
    <property type="protein sequence ID" value="GFH54496.1"/>
    <property type="molecule type" value="Genomic_DNA"/>
</dbReference>
<feature type="transmembrane region" description="Helical" evidence="8">
    <location>
        <begin position="12"/>
        <end position="33"/>
    </location>
</feature>
<evidence type="ECO:0000256" key="1">
    <source>
        <dbReference type="ARBA" id="ARBA00004477"/>
    </source>
</evidence>
<evidence type="ECO:0000313" key="10">
    <source>
        <dbReference type="Proteomes" id="UP001054902"/>
    </source>
</evidence>
<dbReference type="PANTHER" id="PTHR22760">
    <property type="entry name" value="GLYCOSYLTRANSFERASE"/>
    <property type="match status" value="1"/>
</dbReference>
<evidence type="ECO:0000256" key="3">
    <source>
        <dbReference type="ARBA" id="ARBA00022679"/>
    </source>
</evidence>
<proteinExistence type="inferred from homology"/>
<comment type="caution">
    <text evidence="9">The sequence shown here is derived from an EMBL/GenBank/DDBJ whole genome shotgun (WGS) entry which is preliminary data.</text>
</comment>
<evidence type="ECO:0000256" key="5">
    <source>
        <dbReference type="ARBA" id="ARBA00022824"/>
    </source>
</evidence>
<protein>
    <recommendedName>
        <fullName evidence="8">Mannosyltransferase</fullName>
        <ecNumber evidence="8">2.4.1.-</ecNumber>
    </recommendedName>
</protein>
<feature type="transmembrane region" description="Helical" evidence="8">
    <location>
        <begin position="258"/>
        <end position="278"/>
    </location>
</feature>
<sequence>MRGESTTRKQTSIHDFGVFFFICVYRVLNALFIETQFDPDEYWQCLEPAYCLAIESETNCAYTWEWTRRRNDNDNIDITGIDWIDDAMYGPVRSFVPILPTYFLYKVLLHFTIDTTWAISRAPLILNAVVVSAPVDFGVFYVSRYIGDVAIKKESSRQNFHYWALFASLTNWFNGYALVRTYSNSLEASLLSIGICLLCKELFDDINEKEDFQVRRLAQLAFILGGLSVVIRFTALASWVPIGLALCWRRKSSCSKLYYLWNVCVIPAIIGIIIGCIIDRHFYGFWAIPFLGSFHFNVLLDNGSLYGTHPFYWYILEGLPAIAGVLTPFYIVQSIQCWKGQDNKAFRTLSAVIVSYIVLHSISGHKEFRFILPILSFISILAGRCISKFLGEDSLSLQSRRKGGLVVAAFLLLNYPHLAFLARIHQRTNQVNRYITSHSSLINKKDLSVHYLMGCHSTPVYSHLHVRREIDGKSSPMPIDVWYLDCSPRCRKDPRLTCESDHFSSDPSEFIRKRYGLDKGECTNSDAVCIDDEMTKSIPDFIAIFEEDLYRDGSKEVQDLLRNDLGLEKISTKFRYAVKRVSLKKLSSTKDDSLEALIIPFPVIHRVLIIEFEHIVLFAR</sequence>
<dbReference type="Proteomes" id="UP001054902">
    <property type="component" value="Unassembled WGS sequence"/>
</dbReference>
<evidence type="ECO:0000256" key="8">
    <source>
        <dbReference type="RuleBase" id="RU363075"/>
    </source>
</evidence>
<keyword evidence="6 8" id="KW-1133">Transmembrane helix</keyword>
<dbReference type="GO" id="GO:0005789">
    <property type="term" value="C:endoplasmic reticulum membrane"/>
    <property type="evidence" value="ECO:0007669"/>
    <property type="project" value="UniProtKB-SubCell"/>
</dbReference>
<keyword evidence="5 8" id="KW-0256">Endoplasmic reticulum</keyword>
<dbReference type="AlphaFoldDB" id="A0AAD3H8V3"/>
<feature type="transmembrane region" description="Helical" evidence="8">
    <location>
        <begin position="223"/>
        <end position="246"/>
    </location>
</feature>
<dbReference type="EC" id="2.4.1.-" evidence="8"/>
<name>A0AAD3H8V3_9STRA</name>
<dbReference type="PANTHER" id="PTHR22760:SF4">
    <property type="entry name" value="GPI MANNOSYLTRANSFERASE 3"/>
    <property type="match status" value="1"/>
</dbReference>
<feature type="transmembrane region" description="Helical" evidence="8">
    <location>
        <begin position="162"/>
        <end position="179"/>
    </location>
</feature>
<feature type="transmembrane region" description="Helical" evidence="8">
    <location>
        <begin position="344"/>
        <end position="362"/>
    </location>
</feature>